<keyword evidence="5" id="KW-1185">Reference proteome</keyword>
<accession>A0A9P9AKY8</accession>
<proteinExistence type="predicted"/>
<organism evidence="4 5">
    <name type="scientific">Thelonectria olida</name>
    <dbReference type="NCBI Taxonomy" id="1576542"/>
    <lineage>
        <taxon>Eukaryota</taxon>
        <taxon>Fungi</taxon>
        <taxon>Dikarya</taxon>
        <taxon>Ascomycota</taxon>
        <taxon>Pezizomycotina</taxon>
        <taxon>Sordariomycetes</taxon>
        <taxon>Hypocreomycetidae</taxon>
        <taxon>Hypocreales</taxon>
        <taxon>Nectriaceae</taxon>
        <taxon>Thelonectria</taxon>
    </lineage>
</organism>
<feature type="repeat" description="ANK" evidence="3">
    <location>
        <begin position="150"/>
        <end position="172"/>
    </location>
</feature>
<dbReference type="InterPro" id="IPR036770">
    <property type="entry name" value="Ankyrin_rpt-contain_sf"/>
</dbReference>
<reference evidence="4 5" key="1">
    <citation type="journal article" date="2021" name="Nat. Commun.">
        <title>Genetic determinants of endophytism in the Arabidopsis root mycobiome.</title>
        <authorList>
            <person name="Mesny F."/>
            <person name="Miyauchi S."/>
            <person name="Thiergart T."/>
            <person name="Pickel B."/>
            <person name="Atanasova L."/>
            <person name="Karlsson M."/>
            <person name="Huettel B."/>
            <person name="Barry K.W."/>
            <person name="Haridas S."/>
            <person name="Chen C."/>
            <person name="Bauer D."/>
            <person name="Andreopoulos W."/>
            <person name="Pangilinan J."/>
            <person name="LaButti K."/>
            <person name="Riley R."/>
            <person name="Lipzen A."/>
            <person name="Clum A."/>
            <person name="Drula E."/>
            <person name="Henrissat B."/>
            <person name="Kohler A."/>
            <person name="Grigoriev I.V."/>
            <person name="Martin F.M."/>
            <person name="Hacquard S."/>
        </authorList>
    </citation>
    <scope>NUCLEOTIDE SEQUENCE [LARGE SCALE GENOMIC DNA]</scope>
    <source>
        <strain evidence="4 5">MPI-CAGE-CH-0241</strain>
    </source>
</reference>
<evidence type="ECO:0000256" key="2">
    <source>
        <dbReference type="ARBA" id="ARBA00023043"/>
    </source>
</evidence>
<dbReference type="PANTHER" id="PTHR24173:SF74">
    <property type="entry name" value="ANKYRIN REPEAT DOMAIN-CONTAINING PROTEIN 16"/>
    <property type="match status" value="1"/>
</dbReference>
<evidence type="ECO:0000256" key="3">
    <source>
        <dbReference type="PROSITE-ProRule" id="PRU00023"/>
    </source>
</evidence>
<protein>
    <submittedName>
        <fullName evidence="4">Uncharacterized protein</fullName>
    </submittedName>
</protein>
<dbReference type="Proteomes" id="UP000777438">
    <property type="component" value="Unassembled WGS sequence"/>
</dbReference>
<evidence type="ECO:0000256" key="1">
    <source>
        <dbReference type="ARBA" id="ARBA00022737"/>
    </source>
</evidence>
<evidence type="ECO:0000313" key="5">
    <source>
        <dbReference type="Proteomes" id="UP000777438"/>
    </source>
</evidence>
<gene>
    <name evidence="4" type="ORF">B0T10DRAFT_463261</name>
</gene>
<dbReference type="PROSITE" id="PS50297">
    <property type="entry name" value="ANK_REP_REGION"/>
    <property type="match status" value="1"/>
</dbReference>
<keyword evidence="2 3" id="KW-0040">ANK repeat</keyword>
<dbReference type="PANTHER" id="PTHR24173">
    <property type="entry name" value="ANKYRIN REPEAT CONTAINING"/>
    <property type="match status" value="1"/>
</dbReference>
<dbReference type="OrthoDB" id="366390at2759"/>
<feature type="repeat" description="ANK" evidence="3">
    <location>
        <begin position="87"/>
        <end position="116"/>
    </location>
</feature>
<sequence length="331" mass="36570">MSSQASRYVLQDPYFNCRLCYCVCQGLDDARPFLPCDNAKLVAVMQLLDLSGMEPATSGAHGQCGQSYRRSITFRPWSNACSGVLMSPLAVAASQGQIQIVQDLLRGGAPVNESEGSQLDHMSPLEAAIFGQHELVAKQLIECGAVVSRYGPTALHMAAAAGSTELVEFLVEEKCFDINEIRLGRNVISFARSSPFGMSTSMFYCLCRLGARGVPMKDGNFEGLEDLTVTTPFSTPTTSPLLPEDFPLVLETHAGMISKGPIEACLHRRPRFLFEFHQARQLDQKWAESRLLWLNSMINDLVKEGYALDMASIQKLLFRCPRGIPDEFEFL</sequence>
<comment type="caution">
    <text evidence="4">The sequence shown here is derived from an EMBL/GenBank/DDBJ whole genome shotgun (WGS) entry which is preliminary data.</text>
</comment>
<dbReference type="InterPro" id="IPR002110">
    <property type="entry name" value="Ankyrin_rpt"/>
</dbReference>
<dbReference type="Gene3D" id="1.25.40.20">
    <property type="entry name" value="Ankyrin repeat-containing domain"/>
    <property type="match status" value="1"/>
</dbReference>
<dbReference type="PROSITE" id="PS50088">
    <property type="entry name" value="ANK_REPEAT"/>
    <property type="match status" value="2"/>
</dbReference>
<name>A0A9P9AKY8_9HYPO</name>
<evidence type="ECO:0000313" key="4">
    <source>
        <dbReference type="EMBL" id="KAH6883897.1"/>
    </source>
</evidence>
<dbReference type="EMBL" id="JAGPYM010000022">
    <property type="protein sequence ID" value="KAH6883897.1"/>
    <property type="molecule type" value="Genomic_DNA"/>
</dbReference>
<dbReference type="Pfam" id="PF12796">
    <property type="entry name" value="Ank_2"/>
    <property type="match status" value="1"/>
</dbReference>
<dbReference type="AlphaFoldDB" id="A0A9P9AKY8"/>
<keyword evidence="1" id="KW-0677">Repeat</keyword>
<dbReference type="SUPFAM" id="SSF48403">
    <property type="entry name" value="Ankyrin repeat"/>
    <property type="match status" value="1"/>
</dbReference>
<dbReference type="SMART" id="SM00248">
    <property type="entry name" value="ANK"/>
    <property type="match status" value="3"/>
</dbReference>